<protein>
    <recommendedName>
        <fullName evidence="4">ABC-2 type transport system permease protein</fullName>
    </recommendedName>
</protein>
<evidence type="ECO:0000313" key="2">
    <source>
        <dbReference type="EMBL" id="GFZ80446.1"/>
    </source>
</evidence>
<feature type="transmembrane region" description="Helical" evidence="1">
    <location>
        <begin position="102"/>
        <end position="132"/>
    </location>
</feature>
<feature type="transmembrane region" description="Helical" evidence="1">
    <location>
        <begin position="180"/>
        <end position="202"/>
    </location>
</feature>
<reference evidence="2" key="2">
    <citation type="submission" date="2020-09" db="EMBL/GenBank/DDBJ databases">
        <authorList>
            <person name="Sun Q."/>
            <person name="Zhou Y."/>
        </authorList>
    </citation>
    <scope>NUCLEOTIDE SEQUENCE</scope>
    <source>
        <strain evidence="2">CGMCC 1.12360</strain>
    </source>
</reference>
<feature type="transmembrane region" description="Helical" evidence="1">
    <location>
        <begin position="152"/>
        <end position="173"/>
    </location>
</feature>
<reference evidence="2" key="1">
    <citation type="journal article" date="2014" name="Int. J. Syst. Evol. Microbiol.">
        <title>Complete genome sequence of Corynebacterium casei LMG S-19264T (=DSM 44701T), isolated from a smear-ripened cheese.</title>
        <authorList>
            <consortium name="US DOE Joint Genome Institute (JGI-PGF)"/>
            <person name="Walter F."/>
            <person name="Albersmeier A."/>
            <person name="Kalinowski J."/>
            <person name="Ruckert C."/>
        </authorList>
    </citation>
    <scope>NUCLEOTIDE SEQUENCE</scope>
    <source>
        <strain evidence="2">CGMCC 1.12360</strain>
    </source>
</reference>
<feature type="transmembrane region" description="Helical" evidence="1">
    <location>
        <begin position="21"/>
        <end position="42"/>
    </location>
</feature>
<keyword evidence="1" id="KW-0472">Membrane</keyword>
<dbReference type="PANTHER" id="PTHR37305:SF1">
    <property type="entry name" value="MEMBRANE PROTEIN"/>
    <property type="match status" value="1"/>
</dbReference>
<keyword evidence="1" id="KW-1133">Transmembrane helix</keyword>
<accession>A0A8J2XEX8</accession>
<dbReference type="RefSeq" id="WP_188392454.1">
    <property type="nucleotide sequence ID" value="NZ_BMEV01000041.1"/>
</dbReference>
<comment type="caution">
    <text evidence="2">The sequence shown here is derived from an EMBL/GenBank/DDBJ whole genome shotgun (WGS) entry which is preliminary data.</text>
</comment>
<feature type="transmembrane region" description="Helical" evidence="1">
    <location>
        <begin position="222"/>
        <end position="249"/>
    </location>
</feature>
<dbReference type="PANTHER" id="PTHR37305">
    <property type="entry name" value="INTEGRAL MEMBRANE PROTEIN-RELATED"/>
    <property type="match status" value="1"/>
</dbReference>
<dbReference type="Proteomes" id="UP000602050">
    <property type="component" value="Unassembled WGS sequence"/>
</dbReference>
<sequence>MNNLIRAEMFKLRRNKAFWAIFAAIAGLSTLMHLLIITDWWYMSGTVFDEAGMSELNALSVYIVPLFFNLIVSTLAGYFISNEYSQTSVIKNQIISGNNRTYIFLAKYIVFTLAAIVVTIVIPFAIGAMIVLLAGDGGIFTDQSLLYLGRSYALFFLHFLSFTAIVMIISVITEDSGRTILYTLFLSIAMFVLEQLVTVMPIRTIYEKTMFYHFDLSFNYSLTSAEVITSMLIGIISLIVLLFVGTLIFRRKEIK</sequence>
<proteinExistence type="predicted"/>
<dbReference type="Pfam" id="PF12730">
    <property type="entry name" value="ABC2_membrane_4"/>
    <property type="match status" value="1"/>
</dbReference>
<gene>
    <name evidence="2" type="ORF">GCM10010978_21940</name>
</gene>
<dbReference type="AlphaFoldDB" id="A0A8J2XEX8"/>
<dbReference type="EMBL" id="BMEV01000041">
    <property type="protein sequence ID" value="GFZ80446.1"/>
    <property type="molecule type" value="Genomic_DNA"/>
</dbReference>
<keyword evidence="1" id="KW-0812">Transmembrane</keyword>
<keyword evidence="3" id="KW-1185">Reference proteome</keyword>
<evidence type="ECO:0000313" key="3">
    <source>
        <dbReference type="Proteomes" id="UP000602050"/>
    </source>
</evidence>
<organism evidence="2 3">
    <name type="scientific">Compostibacillus humi</name>
    <dbReference type="NCBI Taxonomy" id="1245525"/>
    <lineage>
        <taxon>Bacteria</taxon>
        <taxon>Bacillati</taxon>
        <taxon>Bacillota</taxon>
        <taxon>Bacilli</taxon>
        <taxon>Bacillales</taxon>
        <taxon>Bacillaceae</taxon>
        <taxon>Compostibacillus</taxon>
    </lineage>
</organism>
<name>A0A8J2XEX8_9BACI</name>
<evidence type="ECO:0000256" key="1">
    <source>
        <dbReference type="SAM" id="Phobius"/>
    </source>
</evidence>
<evidence type="ECO:0008006" key="4">
    <source>
        <dbReference type="Google" id="ProtNLM"/>
    </source>
</evidence>
<feature type="transmembrane region" description="Helical" evidence="1">
    <location>
        <begin position="62"/>
        <end position="81"/>
    </location>
</feature>